<keyword evidence="3" id="KW-1185">Reference proteome</keyword>
<dbReference type="PANTHER" id="PTHR33164:SF99">
    <property type="entry name" value="MARR FAMILY REGULATORY PROTEIN"/>
    <property type="match status" value="1"/>
</dbReference>
<evidence type="ECO:0000313" key="2">
    <source>
        <dbReference type="EMBL" id="MFD1311439.1"/>
    </source>
</evidence>
<sequence length="159" mass="18248">MAREQWLNKQEAHVWQSFLDLRRRIESVINQQLSEDADLSSVDYELLVPLSEAPDGVLRFRELGRMVGWERSRLSHQVRRMELRGLVQREDCATDARGLMIRLTPTGRAAITAAAPEHVKVVRRYFFESLTKEELATLADVYDRLLAKINSDVPGSDTP</sequence>
<accession>A0ABW3XQG8</accession>
<dbReference type="InterPro" id="IPR036388">
    <property type="entry name" value="WH-like_DNA-bd_sf"/>
</dbReference>
<protein>
    <submittedName>
        <fullName evidence="2">MarR family winged helix-turn-helix transcriptional regulator</fullName>
    </submittedName>
</protein>
<dbReference type="SMART" id="SM00347">
    <property type="entry name" value="HTH_MARR"/>
    <property type="match status" value="1"/>
</dbReference>
<dbReference type="InterPro" id="IPR039422">
    <property type="entry name" value="MarR/SlyA-like"/>
</dbReference>
<dbReference type="SUPFAM" id="SSF46785">
    <property type="entry name" value="Winged helix' DNA-binding domain"/>
    <property type="match status" value="1"/>
</dbReference>
<dbReference type="PRINTS" id="PR00598">
    <property type="entry name" value="HTHMARR"/>
</dbReference>
<dbReference type="Gene3D" id="1.10.10.10">
    <property type="entry name" value="Winged helix-like DNA-binding domain superfamily/Winged helix DNA-binding domain"/>
    <property type="match status" value="1"/>
</dbReference>
<feature type="domain" description="HTH marR-type" evidence="1">
    <location>
        <begin position="11"/>
        <end position="147"/>
    </location>
</feature>
<reference evidence="3" key="1">
    <citation type="journal article" date="2019" name="Int. J. Syst. Evol. Microbiol.">
        <title>The Global Catalogue of Microorganisms (GCM) 10K type strain sequencing project: providing services to taxonomists for standard genome sequencing and annotation.</title>
        <authorList>
            <consortium name="The Broad Institute Genomics Platform"/>
            <consortium name="The Broad Institute Genome Sequencing Center for Infectious Disease"/>
            <person name="Wu L."/>
            <person name="Ma J."/>
        </authorList>
    </citation>
    <scope>NUCLEOTIDE SEQUENCE [LARGE SCALE GENOMIC DNA]</scope>
    <source>
        <strain evidence="3">CGMCC 4.7020</strain>
    </source>
</reference>
<gene>
    <name evidence="2" type="ORF">ACFQ5X_37250</name>
</gene>
<organism evidence="2 3">
    <name type="scientific">Streptomyces kaempferi</name>
    <dbReference type="NCBI Taxonomy" id="333725"/>
    <lineage>
        <taxon>Bacteria</taxon>
        <taxon>Bacillati</taxon>
        <taxon>Actinomycetota</taxon>
        <taxon>Actinomycetes</taxon>
        <taxon>Kitasatosporales</taxon>
        <taxon>Streptomycetaceae</taxon>
        <taxon>Streptomyces</taxon>
    </lineage>
</organism>
<evidence type="ECO:0000313" key="3">
    <source>
        <dbReference type="Proteomes" id="UP001597058"/>
    </source>
</evidence>
<evidence type="ECO:0000259" key="1">
    <source>
        <dbReference type="PROSITE" id="PS50995"/>
    </source>
</evidence>
<dbReference type="RefSeq" id="WP_381242034.1">
    <property type="nucleotide sequence ID" value="NZ_JBHSKH010000103.1"/>
</dbReference>
<dbReference type="PANTHER" id="PTHR33164">
    <property type="entry name" value="TRANSCRIPTIONAL REGULATOR, MARR FAMILY"/>
    <property type="match status" value="1"/>
</dbReference>
<dbReference type="Pfam" id="PF12802">
    <property type="entry name" value="MarR_2"/>
    <property type="match status" value="1"/>
</dbReference>
<dbReference type="EMBL" id="JBHTMM010000079">
    <property type="protein sequence ID" value="MFD1311439.1"/>
    <property type="molecule type" value="Genomic_DNA"/>
</dbReference>
<dbReference type="Proteomes" id="UP001597058">
    <property type="component" value="Unassembled WGS sequence"/>
</dbReference>
<proteinExistence type="predicted"/>
<dbReference type="InterPro" id="IPR000835">
    <property type="entry name" value="HTH_MarR-typ"/>
</dbReference>
<comment type="caution">
    <text evidence="2">The sequence shown here is derived from an EMBL/GenBank/DDBJ whole genome shotgun (WGS) entry which is preliminary data.</text>
</comment>
<name>A0ABW3XQG8_9ACTN</name>
<dbReference type="InterPro" id="IPR036390">
    <property type="entry name" value="WH_DNA-bd_sf"/>
</dbReference>
<dbReference type="PROSITE" id="PS50995">
    <property type="entry name" value="HTH_MARR_2"/>
    <property type="match status" value="1"/>
</dbReference>